<evidence type="ECO:0000313" key="1">
    <source>
        <dbReference type="EMBL" id="EGT31176.1"/>
    </source>
</evidence>
<dbReference type="Proteomes" id="UP000008068">
    <property type="component" value="Unassembled WGS sequence"/>
</dbReference>
<reference evidence="2" key="1">
    <citation type="submission" date="2011-07" db="EMBL/GenBank/DDBJ databases">
        <authorList>
            <consortium name="Caenorhabditis brenneri Sequencing and Analysis Consortium"/>
            <person name="Wilson R.K."/>
        </authorList>
    </citation>
    <scope>NUCLEOTIDE SEQUENCE [LARGE SCALE GENOMIC DNA]</scope>
    <source>
        <strain evidence="2">PB2801</strain>
    </source>
</reference>
<proteinExistence type="predicted"/>
<keyword evidence="2" id="KW-1185">Reference proteome</keyword>
<organism evidence="2">
    <name type="scientific">Caenorhabditis brenneri</name>
    <name type="common">Nematode worm</name>
    <dbReference type="NCBI Taxonomy" id="135651"/>
    <lineage>
        <taxon>Eukaryota</taxon>
        <taxon>Metazoa</taxon>
        <taxon>Ecdysozoa</taxon>
        <taxon>Nematoda</taxon>
        <taxon>Chromadorea</taxon>
        <taxon>Rhabditida</taxon>
        <taxon>Rhabditina</taxon>
        <taxon>Rhabditomorpha</taxon>
        <taxon>Rhabditoidea</taxon>
        <taxon>Rhabditidae</taxon>
        <taxon>Peloderinae</taxon>
        <taxon>Caenorhabditis</taxon>
    </lineage>
</organism>
<dbReference type="EMBL" id="GL379787">
    <property type="protein sequence ID" value="EGT31176.1"/>
    <property type="molecule type" value="Genomic_DNA"/>
</dbReference>
<protein>
    <submittedName>
        <fullName evidence="1">Uncharacterized protein</fullName>
    </submittedName>
</protein>
<name>G0MA95_CAEBE</name>
<dbReference type="InParanoid" id="G0MA95"/>
<dbReference type="AlphaFoldDB" id="G0MA95"/>
<accession>G0MA95</accession>
<gene>
    <name evidence="1" type="ORF">CAEBREN_11027</name>
</gene>
<evidence type="ECO:0000313" key="2">
    <source>
        <dbReference type="Proteomes" id="UP000008068"/>
    </source>
</evidence>
<dbReference type="HOGENOM" id="CLU_750563_0_0_1"/>
<sequence>MEPPTLFTLSWRATLQNAREGKIDLDSQRFPIDFAKKVFKQSAQTLFTDAFHSKTMGWYSENIFRGPQKMYVSIEIEGNVHSCRILLQRPHEEKFWFKWELILSSDYTNTVMVQLGSKILPTKIEVPEPSSAFRYSKDDNEIRITSYVTELKHTKIEMIEWICQAFRCDNISILKIKTPFVPFDEYKNWQRIRDAGYLLLWGGGDYEVMPLLIKERQRRNLKTQLLAVNLPKPLPKSQLSFDLIDVRFARLSLSEYTIDEFMDFIRQALNQNFSMLVLRRVPRMSIDQFEIFKAEFRLLEKQKKSQEYEFTENDIRMNCMRHNLKLFHYRDDHKGVVLFELFRNEEGVPWAMRIFERGAKISNYPDIYF</sequence>